<accession>A0A367GK42</accession>
<proteinExistence type="predicted"/>
<keyword evidence="1" id="KW-1133">Transmembrane helix</keyword>
<keyword evidence="1" id="KW-0812">Transmembrane</keyword>
<dbReference type="Proteomes" id="UP000253209">
    <property type="component" value="Unassembled WGS sequence"/>
</dbReference>
<evidence type="ECO:0000256" key="1">
    <source>
        <dbReference type="SAM" id="Phobius"/>
    </source>
</evidence>
<evidence type="ECO:0000313" key="2">
    <source>
        <dbReference type="EMBL" id="RCH53690.1"/>
    </source>
</evidence>
<protein>
    <submittedName>
        <fullName evidence="2">Uncharacterized protein</fullName>
    </submittedName>
</protein>
<dbReference type="AlphaFoldDB" id="A0A367GK42"/>
<gene>
    <name evidence="2" type="ORF">DJ568_15740</name>
</gene>
<comment type="caution">
    <text evidence="2">The sequence shown here is derived from an EMBL/GenBank/DDBJ whole genome shotgun (WGS) entry which is preliminary data.</text>
</comment>
<keyword evidence="1" id="KW-0472">Membrane</keyword>
<keyword evidence="3" id="KW-1185">Reference proteome</keyword>
<evidence type="ECO:0000313" key="3">
    <source>
        <dbReference type="Proteomes" id="UP000253209"/>
    </source>
</evidence>
<feature type="transmembrane region" description="Helical" evidence="1">
    <location>
        <begin position="36"/>
        <end position="60"/>
    </location>
</feature>
<feature type="transmembrane region" description="Helical" evidence="1">
    <location>
        <begin position="12"/>
        <end position="30"/>
    </location>
</feature>
<dbReference type="EMBL" id="QGDC01000010">
    <property type="protein sequence ID" value="RCH53690.1"/>
    <property type="molecule type" value="Genomic_DNA"/>
</dbReference>
<organism evidence="2 3">
    <name type="scientific">Mucilaginibacter hurinus</name>
    <dbReference type="NCBI Taxonomy" id="2201324"/>
    <lineage>
        <taxon>Bacteria</taxon>
        <taxon>Pseudomonadati</taxon>
        <taxon>Bacteroidota</taxon>
        <taxon>Sphingobacteriia</taxon>
        <taxon>Sphingobacteriales</taxon>
        <taxon>Sphingobacteriaceae</taxon>
        <taxon>Mucilaginibacter</taxon>
    </lineage>
</organism>
<reference evidence="2 3" key="1">
    <citation type="submission" date="2018-05" db="EMBL/GenBank/DDBJ databases">
        <title>Mucilaginibacter hurinus sp. nov., isolated from briquette warehouse soil.</title>
        <authorList>
            <person name="Choi L."/>
        </authorList>
    </citation>
    <scope>NUCLEOTIDE SEQUENCE [LARGE SCALE GENOMIC DNA]</scope>
    <source>
        <strain evidence="2 3">ZR32</strain>
    </source>
</reference>
<sequence>MTIAFLNIGTAEMLIIFFLFVLLTVFVANYGRDTPLGYWGSVLLCLLTSPPVAFLILFLFKSLNKSKA</sequence>
<name>A0A367GK42_9SPHI</name>